<evidence type="ECO:0000313" key="3">
    <source>
        <dbReference type="Proteomes" id="UP001317742"/>
    </source>
</evidence>
<dbReference type="SUPFAM" id="SSF52540">
    <property type="entry name" value="P-loop containing nucleoside triphosphate hydrolases"/>
    <property type="match status" value="1"/>
</dbReference>
<sequence length="613" mass="70251">MSNILPDDVDFFQTEGEERFYNFLKHVAKPEGRFLSWYLPDLKGREPDFIMFSKDVGLIIFEIKDWALNQIIEANPQYFVLNIAGKPEKRKNPLFQAKEYFSYLIEKLTDDGRLLSREPEHYGKPRIPISYGAVFPNINKFEFLEKGLGDVIPADKTLFWDDMHSSSDICTDPSGRKFSEMLKQMFPPVFLFQPTGKDCEILRNVIFPVIRMKLPNRTAENDYETDKTRLQQLDYNQEAISRKMDEGHRIVTGPSGSGKTLILVHRAAQLLKYNPKVKRILFVCYNLTLANYIRRLLADKKLPLGKSGIDVFPFYQLCSRIVHETVDNDGEGKDYYELILQEAMERCQECDLQYDAILIDEGQDFSDDMLKVVMGLLSPTSKSLTIAMDKGQRIYQRRMSWKEIGIDASGRTHHLDWVYRNTEEIAGWAARFMGEAVNQNHNSTQHELLPNLLGHHGPAPSMPLCGDFNETSSTIIQKVKEWLGKGYPASEIAVLYTTSKPTTIPDLHIPTHIKDALEENGILCQWISEDARSKEAYDVTTDKVSISTIHSVKGLDYACVLLVGVDFIDLDRIGKEQARNLIYVAMTRARTELVIPWVQETKLTSRLQKALQI</sequence>
<evidence type="ECO:0000259" key="1">
    <source>
        <dbReference type="Pfam" id="PF13538"/>
    </source>
</evidence>
<reference evidence="2 3" key="1">
    <citation type="submission" date="2022-08" db="EMBL/GenBank/DDBJ databases">
        <title>Genome Sequence of the sulphate-reducing bacterium, Pseudodesulfovibrio sp. SYK.</title>
        <authorList>
            <person name="Kondo R."/>
            <person name="Kataoka T."/>
        </authorList>
    </citation>
    <scope>NUCLEOTIDE SEQUENCE [LARGE SCALE GENOMIC DNA]</scope>
    <source>
        <strain evidence="2 3">SYK</strain>
    </source>
</reference>
<dbReference type="Proteomes" id="UP001317742">
    <property type="component" value="Chromosome"/>
</dbReference>
<dbReference type="Pfam" id="PF13245">
    <property type="entry name" value="AAA_19"/>
    <property type="match status" value="1"/>
</dbReference>
<dbReference type="Gene3D" id="3.40.50.300">
    <property type="entry name" value="P-loop containing nucleotide triphosphate hydrolases"/>
    <property type="match status" value="2"/>
</dbReference>
<evidence type="ECO:0000313" key="2">
    <source>
        <dbReference type="EMBL" id="BDQ36826.1"/>
    </source>
</evidence>
<keyword evidence="3" id="KW-1185">Reference proteome</keyword>
<dbReference type="EMBL" id="AP026709">
    <property type="protein sequence ID" value="BDQ36826.1"/>
    <property type="molecule type" value="Genomic_DNA"/>
</dbReference>
<dbReference type="InterPro" id="IPR000212">
    <property type="entry name" value="DNA_helicase_UvrD/REP"/>
</dbReference>
<dbReference type="InterPro" id="IPR027785">
    <property type="entry name" value="UvrD-like_helicase_C"/>
</dbReference>
<keyword evidence="2" id="KW-0347">Helicase</keyword>
<keyword evidence="2" id="KW-0547">Nucleotide-binding</keyword>
<gene>
    <name evidence="2" type="ORF">SYK_11860</name>
</gene>
<accession>A0ABN6S4B6</accession>
<dbReference type="PANTHER" id="PTHR11070:SF45">
    <property type="entry name" value="DNA 3'-5' HELICASE"/>
    <property type="match status" value="1"/>
</dbReference>
<dbReference type="GO" id="GO:0004386">
    <property type="term" value="F:helicase activity"/>
    <property type="evidence" value="ECO:0007669"/>
    <property type="project" value="UniProtKB-KW"/>
</dbReference>
<dbReference type="PANTHER" id="PTHR11070">
    <property type="entry name" value="UVRD / RECB / PCRA DNA HELICASE FAMILY MEMBER"/>
    <property type="match status" value="1"/>
</dbReference>
<dbReference type="RefSeq" id="WP_281762706.1">
    <property type="nucleotide sequence ID" value="NZ_AP026709.1"/>
</dbReference>
<dbReference type="Pfam" id="PF13538">
    <property type="entry name" value="UvrD_C_2"/>
    <property type="match status" value="1"/>
</dbReference>
<dbReference type="InterPro" id="IPR027417">
    <property type="entry name" value="P-loop_NTPase"/>
</dbReference>
<feature type="domain" description="UvrD-like helicase C-terminal" evidence="1">
    <location>
        <begin position="544"/>
        <end position="595"/>
    </location>
</feature>
<name>A0ABN6S4B6_9BACT</name>
<keyword evidence="2" id="KW-0067">ATP-binding</keyword>
<protein>
    <submittedName>
        <fullName evidence="2">DNA helicase</fullName>
    </submittedName>
</protein>
<organism evidence="2 3">
    <name type="scientific">Pseudodesulfovibrio nedwellii</name>
    <dbReference type="NCBI Taxonomy" id="2973072"/>
    <lineage>
        <taxon>Bacteria</taxon>
        <taxon>Pseudomonadati</taxon>
        <taxon>Thermodesulfobacteriota</taxon>
        <taxon>Desulfovibrionia</taxon>
        <taxon>Desulfovibrionales</taxon>
        <taxon>Desulfovibrionaceae</taxon>
    </lineage>
</organism>
<proteinExistence type="predicted"/>
<keyword evidence="2" id="KW-0378">Hydrolase</keyword>